<reference evidence="2" key="2">
    <citation type="journal article" date="2015" name="Fish Shellfish Immunol.">
        <title>Early steps in the European eel (Anguilla anguilla)-Vibrio vulnificus interaction in the gills: Role of the RtxA13 toxin.</title>
        <authorList>
            <person name="Callol A."/>
            <person name="Pajuelo D."/>
            <person name="Ebbesson L."/>
            <person name="Teles M."/>
            <person name="MacKenzie S."/>
            <person name="Amaro C."/>
        </authorList>
    </citation>
    <scope>NUCLEOTIDE SEQUENCE</scope>
</reference>
<organism evidence="2">
    <name type="scientific">Anguilla anguilla</name>
    <name type="common">European freshwater eel</name>
    <name type="synonym">Muraena anguilla</name>
    <dbReference type="NCBI Taxonomy" id="7936"/>
    <lineage>
        <taxon>Eukaryota</taxon>
        <taxon>Metazoa</taxon>
        <taxon>Chordata</taxon>
        <taxon>Craniata</taxon>
        <taxon>Vertebrata</taxon>
        <taxon>Euteleostomi</taxon>
        <taxon>Actinopterygii</taxon>
        <taxon>Neopterygii</taxon>
        <taxon>Teleostei</taxon>
        <taxon>Anguilliformes</taxon>
        <taxon>Anguillidae</taxon>
        <taxon>Anguilla</taxon>
    </lineage>
</organism>
<evidence type="ECO:0000256" key="1">
    <source>
        <dbReference type="SAM" id="MobiDB-lite"/>
    </source>
</evidence>
<accession>A0A0E9WWZ5</accession>
<protein>
    <submittedName>
        <fullName evidence="2">Uncharacterized protein</fullName>
    </submittedName>
</protein>
<name>A0A0E9WWZ5_ANGAN</name>
<dbReference type="AlphaFoldDB" id="A0A0E9WWZ5"/>
<feature type="region of interest" description="Disordered" evidence="1">
    <location>
        <begin position="1"/>
        <end position="42"/>
    </location>
</feature>
<feature type="compositionally biased region" description="Basic and acidic residues" evidence="1">
    <location>
        <begin position="15"/>
        <end position="33"/>
    </location>
</feature>
<dbReference type="EMBL" id="GBXM01014442">
    <property type="protein sequence ID" value="JAH94135.1"/>
    <property type="molecule type" value="Transcribed_RNA"/>
</dbReference>
<evidence type="ECO:0000313" key="2">
    <source>
        <dbReference type="EMBL" id="JAH94135.1"/>
    </source>
</evidence>
<proteinExistence type="predicted"/>
<reference evidence="2" key="1">
    <citation type="submission" date="2014-11" db="EMBL/GenBank/DDBJ databases">
        <authorList>
            <person name="Amaro Gonzalez C."/>
        </authorList>
    </citation>
    <scope>NUCLEOTIDE SEQUENCE</scope>
</reference>
<sequence length="78" mass="9040">MTGEIGKKKTRSRRKIYEEKGRKREQEKKKEPTCTRAYSQKALSSDTEDTRFGGVTCSGRHYKIDNTTFLMFGDELPC</sequence>